<dbReference type="EMBL" id="JASBWR010000018">
    <property type="protein sequence ID" value="KAJ9109466.1"/>
    <property type="molecule type" value="Genomic_DNA"/>
</dbReference>
<comment type="caution">
    <text evidence="1">The sequence shown here is derived from an EMBL/GenBank/DDBJ whole genome shotgun (WGS) entry which is preliminary data.</text>
</comment>
<proteinExistence type="predicted"/>
<gene>
    <name evidence="1" type="ORF">QFC19_002219</name>
</gene>
<keyword evidence="2" id="KW-1185">Reference proteome</keyword>
<accession>A0ACC2WF41</accession>
<evidence type="ECO:0000313" key="2">
    <source>
        <dbReference type="Proteomes" id="UP001241377"/>
    </source>
</evidence>
<sequence>MSYYNPSNNQIGFSSYNLTPIHQRQPININGLPQQLTLGSSHTSDLTAPNSSATNVTHHNHLGVHLSQDRRTPGLGPETSVGTISSGPELTPAAAKEQRKERKNRPGQRFGAKKKSWVWTWFIQDSQDPNVAACDYCGKIITRLSSDKGSPKKLTEHLKTHKLTRDSINNSRAIPIDGNGVTYAPNGMPMSYENTQPDLHHTQVRHQQPHLHMRHDPTPTGHSGHDHVLDASSLSHLTPVHQDPASIAMGASAHRGSKKRQYVDSLTVPLVPVSSNMAQAPNVAFGSRRFLSAEFDNSPYTAMKFHKHLMKFLTENKLSINVIKSHSFQQLVYDLRSDSVTELLDLTNLYSSLLEVSRTESNSADAGNNSGPGTNEASVANSLAQAVEQKAAAAAAAAGRR</sequence>
<reference evidence="1" key="1">
    <citation type="submission" date="2023-04" db="EMBL/GenBank/DDBJ databases">
        <title>Draft Genome sequencing of Naganishia species isolated from polar environments using Oxford Nanopore Technology.</title>
        <authorList>
            <person name="Leo P."/>
            <person name="Venkateswaran K."/>
        </authorList>
    </citation>
    <scope>NUCLEOTIDE SEQUENCE</scope>
    <source>
        <strain evidence="1">MNA-CCFEE 5261</strain>
    </source>
</reference>
<organism evidence="1 2">
    <name type="scientific">Naganishia cerealis</name>
    <dbReference type="NCBI Taxonomy" id="610337"/>
    <lineage>
        <taxon>Eukaryota</taxon>
        <taxon>Fungi</taxon>
        <taxon>Dikarya</taxon>
        <taxon>Basidiomycota</taxon>
        <taxon>Agaricomycotina</taxon>
        <taxon>Tremellomycetes</taxon>
        <taxon>Filobasidiales</taxon>
        <taxon>Filobasidiaceae</taxon>
        <taxon>Naganishia</taxon>
    </lineage>
</organism>
<dbReference type="Proteomes" id="UP001241377">
    <property type="component" value="Unassembled WGS sequence"/>
</dbReference>
<protein>
    <submittedName>
        <fullName evidence="1">Uncharacterized protein</fullName>
    </submittedName>
</protein>
<name>A0ACC2WF41_9TREE</name>
<evidence type="ECO:0000313" key="1">
    <source>
        <dbReference type="EMBL" id="KAJ9109466.1"/>
    </source>
</evidence>